<proteinExistence type="predicted"/>
<name>A0ABN9A1S4_RANTA</name>
<dbReference type="Proteomes" id="UP001176941">
    <property type="component" value="Chromosome 7"/>
</dbReference>
<accession>A0ABN9A1S4</accession>
<feature type="region of interest" description="Disordered" evidence="1">
    <location>
        <begin position="89"/>
        <end position="114"/>
    </location>
</feature>
<feature type="region of interest" description="Disordered" evidence="1">
    <location>
        <begin position="1"/>
        <end position="64"/>
    </location>
</feature>
<reference evidence="2" key="1">
    <citation type="submission" date="2023-04" db="EMBL/GenBank/DDBJ databases">
        <authorList>
            <consortium name="ELIXIR-Norway"/>
        </authorList>
    </citation>
    <scope>NUCLEOTIDE SEQUENCE [LARGE SCALE GENOMIC DNA]</scope>
</reference>
<protein>
    <submittedName>
        <fullName evidence="2">Uncharacterized protein</fullName>
    </submittedName>
</protein>
<evidence type="ECO:0000256" key="1">
    <source>
        <dbReference type="SAM" id="MobiDB-lite"/>
    </source>
</evidence>
<dbReference type="EMBL" id="OX459943">
    <property type="protein sequence ID" value="CAI9178366.1"/>
    <property type="molecule type" value="Genomic_DNA"/>
</dbReference>
<evidence type="ECO:0000313" key="3">
    <source>
        <dbReference type="Proteomes" id="UP001176941"/>
    </source>
</evidence>
<sequence length="114" mass="12045">MGVTGHLGPPAFTPGLGEGGGPEASAGQSWEQGPSKSPEPENPSREGPHALRRDGNARRPDGTQVLTCTFLPGERGVCGRDRRASWLLGARRDRGTRGRKGQGVAEPQEVTHRA</sequence>
<evidence type="ECO:0000313" key="2">
    <source>
        <dbReference type="EMBL" id="CAI9178366.1"/>
    </source>
</evidence>
<feature type="compositionally biased region" description="Basic and acidic residues" evidence="1">
    <location>
        <begin position="38"/>
        <end position="61"/>
    </location>
</feature>
<feature type="compositionally biased region" description="Polar residues" evidence="1">
    <location>
        <begin position="26"/>
        <end position="35"/>
    </location>
</feature>
<keyword evidence="3" id="KW-1185">Reference proteome</keyword>
<gene>
    <name evidence="2" type="ORF">MRATA1EN1_LOCUS27328</name>
</gene>
<organism evidence="2 3">
    <name type="scientific">Rangifer tarandus platyrhynchus</name>
    <name type="common">Svalbard reindeer</name>
    <dbReference type="NCBI Taxonomy" id="3082113"/>
    <lineage>
        <taxon>Eukaryota</taxon>
        <taxon>Metazoa</taxon>
        <taxon>Chordata</taxon>
        <taxon>Craniata</taxon>
        <taxon>Vertebrata</taxon>
        <taxon>Euteleostomi</taxon>
        <taxon>Mammalia</taxon>
        <taxon>Eutheria</taxon>
        <taxon>Laurasiatheria</taxon>
        <taxon>Artiodactyla</taxon>
        <taxon>Ruminantia</taxon>
        <taxon>Pecora</taxon>
        <taxon>Cervidae</taxon>
        <taxon>Odocoileinae</taxon>
        <taxon>Rangifer</taxon>
    </lineage>
</organism>